<dbReference type="Proteomes" id="UP000238541">
    <property type="component" value="Unassembled WGS sequence"/>
</dbReference>
<keyword evidence="3" id="KW-1185">Reference proteome</keyword>
<feature type="transmembrane region" description="Helical" evidence="1">
    <location>
        <begin position="344"/>
        <end position="363"/>
    </location>
</feature>
<feature type="transmembrane region" description="Helical" evidence="1">
    <location>
        <begin position="240"/>
        <end position="260"/>
    </location>
</feature>
<comment type="caution">
    <text evidence="2">The sequence shown here is derived from an EMBL/GenBank/DDBJ whole genome shotgun (WGS) entry which is preliminary data.</text>
</comment>
<feature type="transmembrane region" description="Helical" evidence="1">
    <location>
        <begin position="138"/>
        <end position="155"/>
    </location>
</feature>
<dbReference type="EMBL" id="NIRS01000004">
    <property type="protein sequence ID" value="PPK37756.1"/>
    <property type="molecule type" value="Genomic_DNA"/>
</dbReference>
<feature type="transmembrane region" description="Helical" evidence="1">
    <location>
        <begin position="369"/>
        <end position="390"/>
    </location>
</feature>
<gene>
    <name evidence="2" type="ORF">CD175_15975</name>
</gene>
<evidence type="ECO:0000313" key="2">
    <source>
        <dbReference type="EMBL" id="PPK37756.1"/>
    </source>
</evidence>
<feature type="transmembrane region" description="Helical" evidence="1">
    <location>
        <begin position="76"/>
        <end position="95"/>
    </location>
</feature>
<evidence type="ECO:0000256" key="1">
    <source>
        <dbReference type="SAM" id="Phobius"/>
    </source>
</evidence>
<feature type="transmembrane region" description="Helical" evidence="1">
    <location>
        <begin position="312"/>
        <end position="332"/>
    </location>
</feature>
<name>A0A2S6FK00_9PSED</name>
<keyword evidence="1" id="KW-1133">Transmembrane helix</keyword>
<proteinExistence type="predicted"/>
<sequence>MGSVKSELLLSLVNRAIQPAATYITLVGLGRILPIEEFNNYLISITVAMWAISSLFQWQKNATIRFFDHSDKDLTLYASSAAVSAIIAILAIAIANFLDPRVSPSTTLFIITTGLTYILGALLRSLGKTNTFLITDTLLGTLKWVFGIFFAFLFLSNNATFIALAIGAAALAVALYIPLHKQGYSIRTPRISDIKNAKGLFYFGMYLIIIDFCGSGLMYIDRFWIKESALSANYIISSNIGNQIASVILGAFLMVAYPRISKSYKDNTNWQATYRLYLKKFPLCALACCVISFIASPILIGFIKHSPNTSPYLAVSFTAAQCAYYLVALLSIPYFITLKPIYPAIFNGTTFLLFAGVGFCFFSDTTNPIYITVTKITLTLILAFFSWLFFSLNFHTAKTSTSTISE</sequence>
<feature type="transmembrane region" description="Helical" evidence="1">
    <location>
        <begin position="281"/>
        <end position="300"/>
    </location>
</feature>
<evidence type="ECO:0000313" key="3">
    <source>
        <dbReference type="Proteomes" id="UP000238541"/>
    </source>
</evidence>
<evidence type="ECO:0008006" key="4">
    <source>
        <dbReference type="Google" id="ProtNLM"/>
    </source>
</evidence>
<keyword evidence="1" id="KW-0812">Transmembrane</keyword>
<accession>A0A2S6FK00</accession>
<keyword evidence="1" id="KW-0472">Membrane</keyword>
<dbReference type="RefSeq" id="WP_104449697.1">
    <property type="nucleotide sequence ID" value="NZ_NIRS01000004.1"/>
</dbReference>
<feature type="transmembrane region" description="Helical" evidence="1">
    <location>
        <begin position="38"/>
        <end position="56"/>
    </location>
</feature>
<feature type="transmembrane region" description="Helical" evidence="1">
    <location>
        <begin position="107"/>
        <end position="126"/>
    </location>
</feature>
<protein>
    <recommendedName>
        <fullName evidence="4">Polysaccharide biosynthesis protein</fullName>
    </recommendedName>
</protein>
<feature type="transmembrane region" description="Helical" evidence="1">
    <location>
        <begin position="161"/>
        <end position="179"/>
    </location>
</feature>
<feature type="transmembrane region" description="Helical" evidence="1">
    <location>
        <begin position="200"/>
        <end position="220"/>
    </location>
</feature>
<reference evidence="3" key="1">
    <citation type="submission" date="2017-06" db="EMBL/GenBank/DDBJ databases">
        <authorList>
            <person name="Furmanczyk E.M."/>
        </authorList>
    </citation>
    <scope>NUCLEOTIDE SEQUENCE [LARGE SCALE GENOMIC DNA]</scope>
    <source>
        <strain evidence="3">AP3_16</strain>
    </source>
</reference>
<dbReference type="AlphaFoldDB" id="A0A2S6FK00"/>
<organism evidence="2 3">
    <name type="scientific">Pseudomonas laurylsulfatiphila</name>
    <dbReference type="NCBI Taxonomy" id="2011015"/>
    <lineage>
        <taxon>Bacteria</taxon>
        <taxon>Pseudomonadati</taxon>
        <taxon>Pseudomonadota</taxon>
        <taxon>Gammaproteobacteria</taxon>
        <taxon>Pseudomonadales</taxon>
        <taxon>Pseudomonadaceae</taxon>
        <taxon>Pseudomonas</taxon>
    </lineage>
</organism>